<evidence type="ECO:0000313" key="7">
    <source>
        <dbReference type="EMBL" id="ENU18501.1"/>
    </source>
</evidence>
<comment type="caution">
    <text evidence="7">The sequence shown here is derived from an EMBL/GenBank/DDBJ whole genome shotgun (WGS) entry which is preliminary data.</text>
</comment>
<feature type="transmembrane region" description="Helical" evidence="5">
    <location>
        <begin position="5"/>
        <end position="21"/>
    </location>
</feature>
<dbReference type="Pfam" id="PF04932">
    <property type="entry name" value="Wzy_C"/>
    <property type="match status" value="1"/>
</dbReference>
<dbReference type="GO" id="GO:0016020">
    <property type="term" value="C:membrane"/>
    <property type="evidence" value="ECO:0007669"/>
    <property type="project" value="UniProtKB-SubCell"/>
</dbReference>
<keyword evidence="3 5" id="KW-1133">Transmembrane helix</keyword>
<dbReference type="OrthoDB" id="5143502at2"/>
<evidence type="ECO:0000256" key="5">
    <source>
        <dbReference type="SAM" id="Phobius"/>
    </source>
</evidence>
<evidence type="ECO:0000256" key="1">
    <source>
        <dbReference type="ARBA" id="ARBA00004141"/>
    </source>
</evidence>
<feature type="transmembrane region" description="Helical" evidence="5">
    <location>
        <begin position="175"/>
        <end position="192"/>
    </location>
</feature>
<dbReference type="InterPro" id="IPR007016">
    <property type="entry name" value="O-antigen_ligase-rel_domated"/>
</dbReference>
<dbReference type="HOGENOM" id="CLU_728869_0_0_6"/>
<accession>N8NVV3</accession>
<dbReference type="EMBL" id="APOH01000025">
    <property type="protein sequence ID" value="ENU18501.1"/>
    <property type="molecule type" value="Genomic_DNA"/>
</dbReference>
<feature type="transmembrane region" description="Helical" evidence="5">
    <location>
        <begin position="153"/>
        <end position="170"/>
    </location>
</feature>
<dbReference type="eggNOG" id="COG3307">
    <property type="taxonomic scope" value="Bacteria"/>
</dbReference>
<reference evidence="7 8" key="1">
    <citation type="submission" date="2013-02" db="EMBL/GenBank/DDBJ databases">
        <title>The Genome Sequence of Acinetobacter sp. ANC 3994.</title>
        <authorList>
            <consortium name="The Broad Institute Genome Sequencing Platform"/>
            <consortium name="The Broad Institute Genome Sequencing Center for Infectious Disease"/>
            <person name="Cerqueira G."/>
            <person name="Feldgarden M."/>
            <person name="Courvalin P."/>
            <person name="Perichon B."/>
            <person name="Grillot-Courvalin C."/>
            <person name="Clermont D."/>
            <person name="Rocha E."/>
            <person name="Yoon E.-J."/>
            <person name="Nemec A."/>
            <person name="Walker B."/>
            <person name="Young S.K."/>
            <person name="Zeng Q."/>
            <person name="Gargeya S."/>
            <person name="Fitzgerald M."/>
            <person name="Haas B."/>
            <person name="Abouelleil A."/>
            <person name="Alvarado L."/>
            <person name="Arachchi H.M."/>
            <person name="Berlin A.M."/>
            <person name="Chapman S.B."/>
            <person name="Dewar J."/>
            <person name="Goldberg J."/>
            <person name="Griggs A."/>
            <person name="Gujja S."/>
            <person name="Hansen M."/>
            <person name="Howarth C."/>
            <person name="Imamovic A."/>
            <person name="Larimer J."/>
            <person name="McCowan C."/>
            <person name="Murphy C."/>
            <person name="Neiman D."/>
            <person name="Pearson M."/>
            <person name="Priest M."/>
            <person name="Roberts A."/>
            <person name="Saif S."/>
            <person name="Shea T."/>
            <person name="Sisk P."/>
            <person name="Sykes S."/>
            <person name="Wortman J."/>
            <person name="Nusbaum C."/>
            <person name="Birren B."/>
        </authorList>
    </citation>
    <scope>NUCLEOTIDE SEQUENCE [LARGE SCALE GENOMIC DNA]</scope>
    <source>
        <strain evidence="7 8">ANC 3994</strain>
    </source>
</reference>
<dbReference type="RefSeq" id="WP_004649661.1">
    <property type="nucleotide sequence ID" value="NZ_KB849167.1"/>
</dbReference>
<evidence type="ECO:0000259" key="6">
    <source>
        <dbReference type="Pfam" id="PF04932"/>
    </source>
</evidence>
<evidence type="ECO:0000313" key="8">
    <source>
        <dbReference type="Proteomes" id="UP000013086"/>
    </source>
</evidence>
<sequence>MNYKNISFGFLILYILFFHFMESYSNSLVQVGTYFLALPLVAFWFFETLVNKKLNFYKLSYVGFVYCLYMLFTCIWSNYIDYSIDYFFRFFSVFLLYIIINDLVSNLDRVFKVIYAYVLGVLPIGINALLNVFSGITYQDLSNRYSADGFDPNNFGIILNITTIFVYILIFNKKINILFGFLSVCLLSFLILSTGSRASLGIFLLGLILVLSLFTWRKPLFLPIFMIGFLVFGYFLFDFIPANSLERAFSGVNVEDESRFMFWKQIVASVDGIRFIFGHGIGTVVPYFGYNAHNTFVSNFFEGGFIAFILWFVFIFSHYLNIVYFYIKTKNVILVLFFIAFLAMLGGLFTLNWEFRKDLFILLSTSILLSKFLFFSKKE</sequence>
<feature type="transmembrane region" description="Helical" evidence="5">
    <location>
        <begin position="59"/>
        <end position="80"/>
    </location>
</feature>
<feature type="transmembrane region" description="Helical" evidence="5">
    <location>
        <begin position="334"/>
        <end position="353"/>
    </location>
</feature>
<keyword evidence="2 5" id="KW-0812">Transmembrane</keyword>
<keyword evidence="4 5" id="KW-0472">Membrane</keyword>
<dbReference type="InterPro" id="IPR051533">
    <property type="entry name" value="WaaL-like"/>
</dbReference>
<organism evidence="7 8">
    <name type="scientific">Acinetobacter bohemicus ANC 3994</name>
    <dbReference type="NCBI Taxonomy" id="1217715"/>
    <lineage>
        <taxon>Bacteria</taxon>
        <taxon>Pseudomonadati</taxon>
        <taxon>Pseudomonadota</taxon>
        <taxon>Gammaproteobacteria</taxon>
        <taxon>Moraxellales</taxon>
        <taxon>Moraxellaceae</taxon>
        <taxon>Acinetobacter</taxon>
    </lineage>
</organism>
<dbReference type="PANTHER" id="PTHR37422:SF13">
    <property type="entry name" value="LIPOPOLYSACCHARIDE BIOSYNTHESIS PROTEIN PA4999-RELATED"/>
    <property type="match status" value="1"/>
</dbReference>
<feature type="transmembrane region" description="Helical" evidence="5">
    <location>
        <begin position="113"/>
        <end position="133"/>
    </location>
</feature>
<comment type="subcellular location">
    <subcellularLocation>
        <location evidence="1">Membrane</location>
        <topology evidence="1">Multi-pass membrane protein</topology>
    </subcellularLocation>
</comment>
<gene>
    <name evidence="7" type="ORF">F994_03021</name>
</gene>
<feature type="transmembrane region" description="Helical" evidence="5">
    <location>
        <begin position="27"/>
        <end position="47"/>
    </location>
</feature>
<dbReference type="PANTHER" id="PTHR37422">
    <property type="entry name" value="TEICHURONIC ACID BIOSYNTHESIS PROTEIN TUAE"/>
    <property type="match status" value="1"/>
</dbReference>
<feature type="transmembrane region" description="Helical" evidence="5">
    <location>
        <begin position="359"/>
        <end position="376"/>
    </location>
</feature>
<feature type="transmembrane region" description="Helical" evidence="5">
    <location>
        <begin position="305"/>
        <end position="327"/>
    </location>
</feature>
<protein>
    <recommendedName>
        <fullName evidence="6">O-antigen ligase-related domain-containing protein</fullName>
    </recommendedName>
</protein>
<evidence type="ECO:0000256" key="4">
    <source>
        <dbReference type="ARBA" id="ARBA00023136"/>
    </source>
</evidence>
<proteinExistence type="predicted"/>
<evidence type="ECO:0000256" key="2">
    <source>
        <dbReference type="ARBA" id="ARBA00022692"/>
    </source>
</evidence>
<name>N8NVV3_9GAMM</name>
<dbReference type="AlphaFoldDB" id="N8NVV3"/>
<dbReference type="PATRIC" id="fig|1217715.3.peg.2949"/>
<feature type="transmembrane region" description="Helical" evidence="5">
    <location>
        <begin position="220"/>
        <end position="237"/>
    </location>
</feature>
<feature type="transmembrane region" description="Helical" evidence="5">
    <location>
        <begin position="198"/>
        <end position="215"/>
    </location>
</feature>
<dbReference type="Proteomes" id="UP000013086">
    <property type="component" value="Unassembled WGS sequence"/>
</dbReference>
<evidence type="ECO:0000256" key="3">
    <source>
        <dbReference type="ARBA" id="ARBA00022989"/>
    </source>
</evidence>
<feature type="transmembrane region" description="Helical" evidence="5">
    <location>
        <begin position="86"/>
        <end position="104"/>
    </location>
</feature>
<feature type="domain" description="O-antigen ligase-related" evidence="6">
    <location>
        <begin position="183"/>
        <end position="312"/>
    </location>
</feature>